<name>A0A317Q5C3_9GAMM</name>
<accession>A0A317Q5C3</accession>
<keyword evidence="4" id="KW-0012">Acyltransferase</keyword>
<dbReference type="RefSeq" id="WP_110076249.1">
    <property type="nucleotide sequence ID" value="NZ_QGTT01000011.1"/>
</dbReference>
<dbReference type="Proteomes" id="UP000246964">
    <property type="component" value="Unassembled WGS sequence"/>
</dbReference>
<dbReference type="GO" id="GO:0008999">
    <property type="term" value="F:protein-N-terminal-alanine acetyltransferase activity"/>
    <property type="evidence" value="ECO:0007669"/>
    <property type="project" value="UniProtKB-EC"/>
</dbReference>
<comment type="catalytic activity">
    <reaction evidence="5">
        <text>N-terminal L-alanyl-[ribosomal protein bS18] + acetyl-CoA = N-terminal N(alpha)-acetyl-L-alanyl-[ribosomal protein bS18] + CoA + H(+)</text>
        <dbReference type="Rhea" id="RHEA:43756"/>
        <dbReference type="Rhea" id="RHEA-COMP:10676"/>
        <dbReference type="Rhea" id="RHEA-COMP:10677"/>
        <dbReference type="ChEBI" id="CHEBI:15378"/>
        <dbReference type="ChEBI" id="CHEBI:57287"/>
        <dbReference type="ChEBI" id="CHEBI:57288"/>
        <dbReference type="ChEBI" id="CHEBI:64718"/>
        <dbReference type="ChEBI" id="CHEBI:83683"/>
        <dbReference type="EC" id="2.3.1.266"/>
    </reaction>
</comment>
<dbReference type="SUPFAM" id="SSF55729">
    <property type="entry name" value="Acyl-CoA N-acyltransferases (Nat)"/>
    <property type="match status" value="1"/>
</dbReference>
<dbReference type="GO" id="GO:0005840">
    <property type="term" value="C:ribosome"/>
    <property type="evidence" value="ECO:0007669"/>
    <property type="project" value="UniProtKB-KW"/>
</dbReference>
<comment type="function">
    <text evidence="5">Acetylates the N-terminal alanine of ribosomal protein bS18.</text>
</comment>
<gene>
    <name evidence="7" type="ORF">DET45_1116</name>
</gene>
<evidence type="ECO:0000313" key="8">
    <source>
        <dbReference type="Proteomes" id="UP000246964"/>
    </source>
</evidence>
<dbReference type="PANTHER" id="PTHR43420">
    <property type="entry name" value="ACETYLTRANSFERASE"/>
    <property type="match status" value="1"/>
</dbReference>
<feature type="domain" description="N-acetyltransferase" evidence="6">
    <location>
        <begin position="1"/>
        <end position="144"/>
    </location>
</feature>
<dbReference type="EMBL" id="QGTT01000011">
    <property type="protein sequence ID" value="PWW11337.1"/>
    <property type="molecule type" value="Genomic_DNA"/>
</dbReference>
<dbReference type="PROSITE" id="PS51186">
    <property type="entry name" value="GNAT"/>
    <property type="match status" value="1"/>
</dbReference>
<dbReference type="GO" id="GO:0005737">
    <property type="term" value="C:cytoplasm"/>
    <property type="evidence" value="ECO:0007669"/>
    <property type="project" value="UniProtKB-SubCell"/>
</dbReference>
<organism evidence="7 8">
    <name type="scientific">Pseudidiomarina maritima</name>
    <dbReference type="NCBI Taxonomy" id="519453"/>
    <lineage>
        <taxon>Bacteria</taxon>
        <taxon>Pseudomonadati</taxon>
        <taxon>Pseudomonadota</taxon>
        <taxon>Gammaproteobacteria</taxon>
        <taxon>Alteromonadales</taxon>
        <taxon>Idiomarinaceae</taxon>
        <taxon>Pseudidiomarina</taxon>
    </lineage>
</organism>
<dbReference type="InterPro" id="IPR000182">
    <property type="entry name" value="GNAT_dom"/>
</dbReference>
<keyword evidence="3 7" id="KW-0808">Transferase</keyword>
<keyword evidence="7" id="KW-0689">Ribosomal protein</keyword>
<comment type="similarity">
    <text evidence="1 5">Belongs to the acetyltransferase family. RimI subfamily.</text>
</comment>
<evidence type="ECO:0000256" key="3">
    <source>
        <dbReference type="ARBA" id="ARBA00022679"/>
    </source>
</evidence>
<dbReference type="InterPro" id="IPR006464">
    <property type="entry name" value="AcTrfase_RimI/Ard1"/>
</dbReference>
<comment type="caution">
    <text evidence="7">The sequence shown here is derived from an EMBL/GenBank/DDBJ whole genome shotgun (WGS) entry which is preliminary data.</text>
</comment>
<dbReference type="Gene3D" id="3.40.630.30">
    <property type="match status" value="1"/>
</dbReference>
<comment type="subcellular location">
    <subcellularLocation>
        <location evidence="5">Cytoplasm</location>
    </subcellularLocation>
</comment>
<reference evidence="7 8" key="1">
    <citation type="submission" date="2018-05" db="EMBL/GenBank/DDBJ databases">
        <title>Freshwater and sediment microbial communities from various areas in North America, analyzing microbe dynamics in response to fracking.</title>
        <authorList>
            <person name="Lamendella R."/>
        </authorList>
    </citation>
    <scope>NUCLEOTIDE SEQUENCE [LARGE SCALE GENOMIC DNA]</scope>
    <source>
        <strain evidence="7 8">125B1</strain>
    </source>
</reference>
<sequence length="144" mass="16573">MLQIAPLDWQPEIVVVEQQAHALAWSERLLQSCFGSGYKNWGAWVDQHLAAFLIVQEVLDEWTVMNIATAARFQRQGVATQLIQHLQKQASQQQAIIWLEVRASNEAAIQLYLKCGFVERGKRARYYRNADDTREDAIVMSWQA</sequence>
<dbReference type="CDD" id="cd04301">
    <property type="entry name" value="NAT_SF"/>
    <property type="match status" value="1"/>
</dbReference>
<protein>
    <recommendedName>
        <fullName evidence="5">[Ribosomal protein bS18]-alanine N-acetyltransferase</fullName>
        <ecNumber evidence="5">2.3.1.266</ecNumber>
    </recommendedName>
</protein>
<dbReference type="Pfam" id="PF00583">
    <property type="entry name" value="Acetyltransf_1"/>
    <property type="match status" value="1"/>
</dbReference>
<evidence type="ECO:0000256" key="5">
    <source>
        <dbReference type="RuleBase" id="RU363094"/>
    </source>
</evidence>
<dbReference type="InterPro" id="IPR050680">
    <property type="entry name" value="YpeA/RimI_acetyltransf"/>
</dbReference>
<keyword evidence="2 5" id="KW-0963">Cytoplasm</keyword>
<dbReference type="AlphaFoldDB" id="A0A317Q5C3"/>
<evidence type="ECO:0000256" key="2">
    <source>
        <dbReference type="ARBA" id="ARBA00022490"/>
    </source>
</evidence>
<dbReference type="EC" id="2.3.1.266" evidence="5"/>
<evidence type="ECO:0000259" key="6">
    <source>
        <dbReference type="PROSITE" id="PS51186"/>
    </source>
</evidence>
<evidence type="ECO:0000256" key="4">
    <source>
        <dbReference type="ARBA" id="ARBA00023315"/>
    </source>
</evidence>
<evidence type="ECO:0000313" key="7">
    <source>
        <dbReference type="EMBL" id="PWW11337.1"/>
    </source>
</evidence>
<dbReference type="InterPro" id="IPR016181">
    <property type="entry name" value="Acyl_CoA_acyltransferase"/>
</dbReference>
<keyword evidence="8" id="KW-1185">Reference proteome</keyword>
<dbReference type="PANTHER" id="PTHR43420:SF44">
    <property type="entry name" value="ACETYLTRANSFERASE YPEA"/>
    <property type="match status" value="1"/>
</dbReference>
<proteinExistence type="inferred from homology"/>
<evidence type="ECO:0000256" key="1">
    <source>
        <dbReference type="ARBA" id="ARBA00005395"/>
    </source>
</evidence>
<keyword evidence="7" id="KW-0687">Ribonucleoprotein</keyword>
<dbReference type="NCBIfam" id="TIGR01575">
    <property type="entry name" value="rimI"/>
    <property type="match status" value="1"/>
</dbReference>